<dbReference type="Gene3D" id="3.30.2320.30">
    <property type="entry name" value="ATP synthase, E subunit, C-terminal"/>
    <property type="match status" value="1"/>
</dbReference>
<organism evidence="4 5">
    <name type="scientific">Ascoidea rubescens DSM 1968</name>
    <dbReference type="NCBI Taxonomy" id="1344418"/>
    <lineage>
        <taxon>Eukaryota</taxon>
        <taxon>Fungi</taxon>
        <taxon>Dikarya</taxon>
        <taxon>Ascomycota</taxon>
        <taxon>Saccharomycotina</taxon>
        <taxon>Saccharomycetes</taxon>
        <taxon>Ascoideaceae</taxon>
        <taxon>Ascoidea</taxon>
    </lineage>
</organism>
<dbReference type="GO" id="GO:0046961">
    <property type="term" value="F:proton-transporting ATPase activity, rotational mechanism"/>
    <property type="evidence" value="ECO:0007669"/>
    <property type="project" value="InterPro"/>
</dbReference>
<dbReference type="InterPro" id="IPR038495">
    <property type="entry name" value="ATPase_E_C"/>
</dbReference>
<keyword evidence="5" id="KW-1185">Reference proteome</keyword>
<dbReference type="Proteomes" id="UP000095038">
    <property type="component" value="Unassembled WGS sequence"/>
</dbReference>
<dbReference type="RefSeq" id="XP_020047057.1">
    <property type="nucleotide sequence ID" value="XM_020191060.1"/>
</dbReference>
<dbReference type="STRING" id="1344418.A0A1D2VGS8"/>
<protein>
    <submittedName>
        <fullName evidence="4">Subunit E of the eight-subunit V1 peripheral membrane domain of the vacuolar H+-ATPase</fullName>
    </submittedName>
</protein>
<gene>
    <name evidence="4" type="ORF">ASCRUDRAFT_46984</name>
</gene>
<dbReference type="PANTHER" id="PTHR45715">
    <property type="entry name" value="ATPASE H+-TRANSPORTING V1 SUBUNIT E1A-RELATED"/>
    <property type="match status" value="1"/>
</dbReference>
<dbReference type="GO" id="GO:0045121">
    <property type="term" value="C:membrane raft"/>
    <property type="evidence" value="ECO:0007669"/>
    <property type="project" value="EnsemblFungi"/>
</dbReference>
<proteinExistence type="inferred from homology"/>
<dbReference type="Pfam" id="PF01991">
    <property type="entry name" value="vATP-synt_E"/>
    <property type="match status" value="1"/>
</dbReference>
<dbReference type="FunCoup" id="A0A1D2VGS8">
    <property type="interactions" value="757"/>
</dbReference>
<evidence type="ECO:0000313" key="5">
    <source>
        <dbReference type="Proteomes" id="UP000095038"/>
    </source>
</evidence>
<comment type="similarity">
    <text evidence="1">Belongs to the V-ATPase E subunit family.</text>
</comment>
<dbReference type="AlphaFoldDB" id="A0A1D2VGS8"/>
<accession>A0A1D2VGS8</accession>
<keyword evidence="3" id="KW-0406">Ion transport</keyword>
<dbReference type="SUPFAM" id="SSF160527">
    <property type="entry name" value="V-type ATPase subunit E-like"/>
    <property type="match status" value="1"/>
</dbReference>
<dbReference type="EMBL" id="KV454481">
    <property type="protein sequence ID" value="ODV60750.1"/>
    <property type="molecule type" value="Genomic_DNA"/>
</dbReference>
<evidence type="ECO:0000256" key="2">
    <source>
        <dbReference type="ARBA" id="ARBA00022448"/>
    </source>
</evidence>
<reference evidence="5" key="1">
    <citation type="submission" date="2016-05" db="EMBL/GenBank/DDBJ databases">
        <title>Comparative genomics of biotechnologically important yeasts.</title>
        <authorList>
            <consortium name="DOE Joint Genome Institute"/>
            <person name="Riley R."/>
            <person name="Haridas S."/>
            <person name="Wolfe K.H."/>
            <person name="Lopes M.R."/>
            <person name="Hittinger C.T."/>
            <person name="Goker M."/>
            <person name="Salamov A."/>
            <person name="Wisecaver J."/>
            <person name="Long T.M."/>
            <person name="Aerts A.L."/>
            <person name="Barry K."/>
            <person name="Choi C."/>
            <person name="Clum A."/>
            <person name="Coughlan A.Y."/>
            <person name="Deshpande S."/>
            <person name="Douglass A.P."/>
            <person name="Hanson S.J."/>
            <person name="Klenk H.-P."/>
            <person name="Labutti K."/>
            <person name="Lapidus A."/>
            <person name="Lindquist E."/>
            <person name="Lipzen A."/>
            <person name="Meier-Kolthoff J.P."/>
            <person name="Ohm R.A."/>
            <person name="Otillar R.P."/>
            <person name="Pangilinan J."/>
            <person name="Peng Y."/>
            <person name="Rokas A."/>
            <person name="Rosa C.A."/>
            <person name="Scheuner C."/>
            <person name="Sibirny A.A."/>
            <person name="Slot J.C."/>
            <person name="Stielow J.B."/>
            <person name="Sun H."/>
            <person name="Kurtzman C.P."/>
            <person name="Blackwell M."/>
            <person name="Grigoriev I.V."/>
            <person name="Jeffries T.W."/>
        </authorList>
    </citation>
    <scope>NUCLEOTIDE SEQUENCE [LARGE SCALE GENOMIC DNA]</scope>
    <source>
        <strain evidence="5">DSM 1968</strain>
    </source>
</reference>
<dbReference type="GO" id="GO:0000221">
    <property type="term" value="C:vacuolar proton-transporting V-type ATPase, V1 domain"/>
    <property type="evidence" value="ECO:0007669"/>
    <property type="project" value="EnsemblFungi"/>
</dbReference>
<dbReference type="GO" id="GO:0000329">
    <property type="term" value="C:fungal-type vacuole membrane"/>
    <property type="evidence" value="ECO:0007669"/>
    <property type="project" value="EnsemblFungi"/>
</dbReference>
<dbReference type="HAMAP" id="MF_00311">
    <property type="entry name" value="ATP_synth_E_arch"/>
    <property type="match status" value="1"/>
</dbReference>
<dbReference type="OrthoDB" id="10263003at2759"/>
<dbReference type="Gene3D" id="6.10.250.1620">
    <property type="match status" value="1"/>
</dbReference>
<keyword evidence="2" id="KW-0813">Transport</keyword>
<dbReference type="GeneID" id="30964696"/>
<name>A0A1D2VGS8_9ASCO</name>
<evidence type="ECO:0000256" key="3">
    <source>
        <dbReference type="ARBA" id="ARBA00023065"/>
    </source>
</evidence>
<dbReference type="InParanoid" id="A0A1D2VGS8"/>
<evidence type="ECO:0000256" key="1">
    <source>
        <dbReference type="ARBA" id="ARBA00005901"/>
    </source>
</evidence>
<sequence>MAAVHGLSDDQVVKELHKMEAFIKKEAEEKAKEIKLKADEEYEIEKANIVRSEISSIDSLYESKLKKASLQQQITKSTISNKTRLQILSEREKILDDIFELTANKLKIITTKNNDNDSENYKKILIGLIQEGLLSLLESKIYLRLRKNDVSLVKDSIEDLEKYYKEKTSHETTIEILEDQFLDDNVNGGVIIINSTKKIDIDNTLDERLKLLSELSLPAIRLKLFGPSKTRKFFD</sequence>
<dbReference type="InterPro" id="IPR002842">
    <property type="entry name" value="ATPase_V1_Esu"/>
</dbReference>
<evidence type="ECO:0000313" key="4">
    <source>
        <dbReference type="EMBL" id="ODV60750.1"/>
    </source>
</evidence>